<dbReference type="AlphaFoldDB" id="A0A2V3IM73"/>
<gene>
    <name evidence="2" type="ORF">BWQ96_07125</name>
</gene>
<feature type="compositionally biased region" description="Low complexity" evidence="1">
    <location>
        <begin position="398"/>
        <end position="413"/>
    </location>
</feature>
<feature type="compositionally biased region" description="Pro residues" evidence="1">
    <location>
        <begin position="414"/>
        <end position="426"/>
    </location>
</feature>
<dbReference type="EMBL" id="NBIV01000135">
    <property type="protein sequence ID" value="PXF43181.1"/>
    <property type="molecule type" value="Genomic_DNA"/>
</dbReference>
<dbReference type="InterPro" id="IPR027267">
    <property type="entry name" value="AH/BAR_dom_sf"/>
</dbReference>
<dbReference type="OrthoDB" id="10467780at2759"/>
<dbReference type="Proteomes" id="UP000247409">
    <property type="component" value="Unassembled WGS sequence"/>
</dbReference>
<dbReference type="Gene3D" id="1.20.1270.60">
    <property type="entry name" value="Arfaptin homology (AH) domain/BAR domain"/>
    <property type="match status" value="1"/>
</dbReference>
<feature type="compositionally biased region" description="Low complexity" evidence="1">
    <location>
        <begin position="324"/>
        <end position="343"/>
    </location>
</feature>
<comment type="caution">
    <text evidence="2">The sequence shown here is derived from an EMBL/GenBank/DDBJ whole genome shotgun (WGS) entry which is preliminary data.</text>
</comment>
<keyword evidence="3" id="KW-1185">Reference proteome</keyword>
<sequence length="503" mass="54616">MIHGLKVSLAKGTTKKKIIKEDESLAATKGTLYQWRSSMQSLLNCVTTNEEAWNSLFNSYSTFDIIGSSIYPERDVPALALLKELQATKSRLDTPPSNTVETNFNATQRLDLSKKELLAIIARIDETENLHEKRLDVIRQHKYYDAKTRQMLQNEAKRRSPVTQKEVERRSRNQAKVQELAKEVANMHRQIYSEMDAIEVERLAVTDRAISAMLLLQKHYFEAQPLRSTISKADEIGLGHRVLLRGDRRPWVSSETKVLNESRTQNEPNVAYPPYNPSAESAPFPRVESAPSAPPPDDGSSNYGAGYSPMPQSPSSPPIPPPNNYQVPPNSAPPSSYLPTSTSYPPPPPPGSVPQTSNGYAPPPPASSPPVSGQYRPPPPPGSPPTSSANYQSSWSAYPQSPSTYPATSTSVPSYPPPAPGPPPAGYPTGGSNSETRSVQPPPPPAPGPPPVGYPTGVSNSETRSVQPPPPPPAPPSAYETPSETPNLSQNLMVKRSSDSVQG</sequence>
<feature type="compositionally biased region" description="Pro residues" evidence="1">
    <location>
        <begin position="311"/>
        <end position="323"/>
    </location>
</feature>
<proteinExistence type="predicted"/>
<organism evidence="2 3">
    <name type="scientific">Gracilariopsis chorda</name>
    <dbReference type="NCBI Taxonomy" id="448386"/>
    <lineage>
        <taxon>Eukaryota</taxon>
        <taxon>Rhodophyta</taxon>
        <taxon>Florideophyceae</taxon>
        <taxon>Rhodymeniophycidae</taxon>
        <taxon>Gracilariales</taxon>
        <taxon>Gracilariaceae</taxon>
        <taxon>Gracilariopsis</taxon>
    </lineage>
</organism>
<evidence type="ECO:0000313" key="3">
    <source>
        <dbReference type="Proteomes" id="UP000247409"/>
    </source>
</evidence>
<feature type="region of interest" description="Disordered" evidence="1">
    <location>
        <begin position="152"/>
        <end position="172"/>
    </location>
</feature>
<reference evidence="2 3" key="1">
    <citation type="journal article" date="2018" name="Mol. Biol. Evol.">
        <title>Analysis of the draft genome of the red seaweed Gracilariopsis chorda provides insights into genome size evolution in Rhodophyta.</title>
        <authorList>
            <person name="Lee J."/>
            <person name="Yang E.C."/>
            <person name="Graf L."/>
            <person name="Yang J.H."/>
            <person name="Qiu H."/>
            <person name="Zel Zion U."/>
            <person name="Chan C.X."/>
            <person name="Stephens T.G."/>
            <person name="Weber A.P.M."/>
            <person name="Boo G.H."/>
            <person name="Boo S.M."/>
            <person name="Kim K.M."/>
            <person name="Shin Y."/>
            <person name="Jung M."/>
            <person name="Lee S.J."/>
            <person name="Yim H.S."/>
            <person name="Lee J.H."/>
            <person name="Bhattacharya D."/>
            <person name="Yoon H.S."/>
        </authorList>
    </citation>
    <scope>NUCLEOTIDE SEQUENCE [LARGE SCALE GENOMIC DNA]</scope>
    <source>
        <strain evidence="2 3">SKKU-2015</strain>
        <tissue evidence="2">Whole body</tissue>
    </source>
</reference>
<feature type="compositionally biased region" description="Polar residues" evidence="1">
    <location>
        <begin position="255"/>
        <end position="268"/>
    </location>
</feature>
<accession>A0A2V3IM73</accession>
<protein>
    <submittedName>
        <fullName evidence="2">Uncharacterized protein</fullName>
    </submittedName>
</protein>
<feature type="compositionally biased region" description="Polar residues" evidence="1">
    <location>
        <begin position="480"/>
        <end position="492"/>
    </location>
</feature>
<dbReference type="STRING" id="448386.A0A2V3IM73"/>
<feature type="region of interest" description="Disordered" evidence="1">
    <location>
        <begin position="255"/>
        <end position="503"/>
    </location>
</feature>
<evidence type="ECO:0000256" key="1">
    <source>
        <dbReference type="SAM" id="MobiDB-lite"/>
    </source>
</evidence>
<evidence type="ECO:0000313" key="2">
    <source>
        <dbReference type="EMBL" id="PXF43181.1"/>
    </source>
</evidence>
<feature type="compositionally biased region" description="Pro residues" evidence="1">
    <location>
        <begin position="467"/>
        <end position="476"/>
    </location>
</feature>
<name>A0A2V3IM73_9FLOR</name>
<feature type="compositionally biased region" description="Pro residues" evidence="1">
    <location>
        <begin position="440"/>
        <end position="453"/>
    </location>
</feature>